<feature type="region of interest" description="Disordered" evidence="5">
    <location>
        <begin position="1"/>
        <end position="86"/>
    </location>
</feature>
<dbReference type="PANTHER" id="PTHR45658">
    <property type="entry name" value="GATA TRANSCRIPTION FACTOR"/>
    <property type="match status" value="1"/>
</dbReference>
<dbReference type="AlphaFoldDB" id="A0AAW0Z190"/>
<accession>A0AAW0Z190</accession>
<dbReference type="PROSITE" id="PS50114">
    <property type="entry name" value="GATA_ZN_FINGER_2"/>
    <property type="match status" value="1"/>
</dbReference>
<feature type="domain" description="GATA-type" evidence="6">
    <location>
        <begin position="428"/>
        <end position="463"/>
    </location>
</feature>
<dbReference type="Pfam" id="PF00320">
    <property type="entry name" value="GATA"/>
    <property type="match status" value="1"/>
</dbReference>
<feature type="compositionally biased region" description="Low complexity" evidence="5">
    <location>
        <begin position="67"/>
        <end position="81"/>
    </location>
</feature>
<dbReference type="EMBL" id="JBCAWK010000004">
    <property type="protein sequence ID" value="KAK8861578.1"/>
    <property type="molecule type" value="Genomic_DNA"/>
</dbReference>
<evidence type="ECO:0000313" key="7">
    <source>
        <dbReference type="EMBL" id="KAK8861578.1"/>
    </source>
</evidence>
<dbReference type="PANTHER" id="PTHR45658:SF132">
    <property type="entry name" value="BIOFILM REGULATOR 1"/>
    <property type="match status" value="1"/>
</dbReference>
<evidence type="ECO:0000313" key="8">
    <source>
        <dbReference type="Proteomes" id="UP001388673"/>
    </source>
</evidence>
<dbReference type="SMART" id="SM00401">
    <property type="entry name" value="ZnF_GATA"/>
    <property type="match status" value="1"/>
</dbReference>
<gene>
    <name evidence="7" type="ORF">IAR55_002400</name>
</gene>
<feature type="region of interest" description="Disordered" evidence="5">
    <location>
        <begin position="145"/>
        <end position="304"/>
    </location>
</feature>
<evidence type="ECO:0000256" key="3">
    <source>
        <dbReference type="ARBA" id="ARBA00022833"/>
    </source>
</evidence>
<feature type="region of interest" description="Disordered" evidence="5">
    <location>
        <begin position="470"/>
        <end position="501"/>
    </location>
</feature>
<keyword evidence="3" id="KW-0862">Zinc</keyword>
<dbReference type="InterPro" id="IPR000679">
    <property type="entry name" value="Znf_GATA"/>
</dbReference>
<dbReference type="Gene3D" id="3.30.50.10">
    <property type="entry name" value="Erythroid Transcription Factor GATA-1, subunit A"/>
    <property type="match status" value="1"/>
</dbReference>
<sequence length="501" mass="52865">MSRANTTGYSSFNRNPLPTTFPSESTPTASIASTSSPYASTPASLDTRLPSVISRPGHESQSERNTSLHPLPTLPSPTSSHHYSEERFTHNHLLGPFSLPYQAMDEAGPSRRDAAPHQSAHWSHDLFQGRQQQLSDNMFQTQSGAPTLELSGMSPYKSTSHNPVLQSSSTQIPTPGSASVPWTNRTQLQWQGGGAGSSQLHSPGSGGGGGTSTLHRSTSNRSGPSTSPSPHPFHSQAAFGVHSSPAESPRYHPYASTQVPHPGGAMSSPAPNQNTMLPPQIGMGQIYQTGPFSDTGTPNSLTLEPLHSAGYPGILYGNVPLPEGYVATPPWGGRAVDETRVGPEEYSRAISLYAHLLDAIPHMIPASQPPPQQSNGESPLQSFDSIINLASDGLNLLTGHLPPPNLTSSLLGGTSDGKGKRRSSMSEKKTTTKCLGCGATETPEWRRGPMGPRTLCNACGLVHMKLQRKKRKADEKAAAAAALASSSGNGNGKDMAANNSE</sequence>
<feature type="compositionally biased region" description="Polar residues" evidence="5">
    <location>
        <begin position="286"/>
        <end position="302"/>
    </location>
</feature>
<dbReference type="RefSeq" id="XP_066804203.1">
    <property type="nucleotide sequence ID" value="XM_066945514.1"/>
</dbReference>
<feature type="region of interest" description="Disordered" evidence="5">
    <location>
        <begin position="400"/>
        <end position="432"/>
    </location>
</feature>
<feature type="compositionally biased region" description="Polar residues" evidence="5">
    <location>
        <begin position="156"/>
        <end position="190"/>
    </location>
</feature>
<dbReference type="SUPFAM" id="SSF57716">
    <property type="entry name" value="Glucocorticoid receptor-like (DNA-binding domain)"/>
    <property type="match status" value="1"/>
</dbReference>
<evidence type="ECO:0000256" key="5">
    <source>
        <dbReference type="SAM" id="MobiDB-lite"/>
    </source>
</evidence>
<protein>
    <recommendedName>
        <fullName evidence="6">GATA-type domain-containing protein</fullName>
    </recommendedName>
</protein>
<dbReference type="CDD" id="cd00202">
    <property type="entry name" value="ZnF_GATA"/>
    <property type="match status" value="1"/>
</dbReference>
<dbReference type="Proteomes" id="UP001388673">
    <property type="component" value="Unassembled WGS sequence"/>
</dbReference>
<evidence type="ECO:0000256" key="1">
    <source>
        <dbReference type="ARBA" id="ARBA00022723"/>
    </source>
</evidence>
<reference evidence="7 8" key="1">
    <citation type="journal article" date="2024" name="bioRxiv">
        <title>Comparative genomics of Cryptococcus and Kwoniella reveals pathogenesis evolution and contrasting karyotype dynamics via intercentromeric recombination or chromosome fusion.</title>
        <authorList>
            <person name="Coelho M.A."/>
            <person name="David-Palma M."/>
            <person name="Shea T."/>
            <person name="Bowers K."/>
            <person name="McGinley-Smith S."/>
            <person name="Mohammad A.W."/>
            <person name="Gnirke A."/>
            <person name="Yurkov A.M."/>
            <person name="Nowrousian M."/>
            <person name="Sun S."/>
            <person name="Cuomo C.A."/>
            <person name="Heitman J."/>
        </authorList>
    </citation>
    <scope>NUCLEOTIDE SEQUENCE [LARGE SCALE GENOMIC DNA]</scope>
    <source>
        <strain evidence="7 8">CBS 13917</strain>
    </source>
</reference>
<organism evidence="7 8">
    <name type="scientific">Kwoniella newhampshirensis</name>
    <dbReference type="NCBI Taxonomy" id="1651941"/>
    <lineage>
        <taxon>Eukaryota</taxon>
        <taxon>Fungi</taxon>
        <taxon>Dikarya</taxon>
        <taxon>Basidiomycota</taxon>
        <taxon>Agaricomycotina</taxon>
        <taxon>Tremellomycetes</taxon>
        <taxon>Tremellales</taxon>
        <taxon>Cryptococcaceae</taxon>
        <taxon>Kwoniella</taxon>
    </lineage>
</organism>
<evidence type="ECO:0000259" key="6">
    <source>
        <dbReference type="PROSITE" id="PS50114"/>
    </source>
</evidence>
<evidence type="ECO:0000256" key="2">
    <source>
        <dbReference type="ARBA" id="ARBA00022771"/>
    </source>
</evidence>
<dbReference type="InterPro" id="IPR013088">
    <property type="entry name" value="Znf_NHR/GATA"/>
</dbReference>
<dbReference type="GeneID" id="92179659"/>
<keyword evidence="2 4" id="KW-0863">Zinc-finger</keyword>
<dbReference type="GO" id="GO:0006355">
    <property type="term" value="P:regulation of DNA-templated transcription"/>
    <property type="evidence" value="ECO:0007669"/>
    <property type="project" value="InterPro"/>
</dbReference>
<name>A0AAW0Z190_9TREE</name>
<evidence type="ECO:0000256" key="4">
    <source>
        <dbReference type="PROSITE-ProRule" id="PRU00094"/>
    </source>
</evidence>
<feature type="compositionally biased region" description="Low complexity" evidence="5">
    <location>
        <begin position="212"/>
        <end position="235"/>
    </location>
</feature>
<keyword evidence="8" id="KW-1185">Reference proteome</keyword>
<dbReference type="KEGG" id="kne:92179659"/>
<proteinExistence type="predicted"/>
<dbReference type="InterPro" id="IPR051140">
    <property type="entry name" value="GATA_TF"/>
</dbReference>
<comment type="caution">
    <text evidence="7">The sequence shown here is derived from an EMBL/GenBank/DDBJ whole genome shotgun (WGS) entry which is preliminary data.</text>
</comment>
<keyword evidence="1" id="KW-0479">Metal-binding</keyword>
<dbReference type="GO" id="GO:0008270">
    <property type="term" value="F:zinc ion binding"/>
    <property type="evidence" value="ECO:0007669"/>
    <property type="project" value="UniProtKB-KW"/>
</dbReference>
<dbReference type="GO" id="GO:0043565">
    <property type="term" value="F:sequence-specific DNA binding"/>
    <property type="evidence" value="ECO:0007669"/>
    <property type="project" value="InterPro"/>
</dbReference>
<feature type="compositionally biased region" description="Low complexity" evidence="5">
    <location>
        <begin position="22"/>
        <end position="44"/>
    </location>
</feature>
<feature type="compositionally biased region" description="Polar residues" evidence="5">
    <location>
        <begin position="1"/>
        <end position="21"/>
    </location>
</feature>